<protein>
    <submittedName>
        <fullName evidence="1">Uncharacterized protein</fullName>
    </submittedName>
</protein>
<reference evidence="1 2" key="1">
    <citation type="submission" date="2018-08" db="EMBL/GenBank/DDBJ databases">
        <title>Recombination of ecologically and evolutionarily significant loci maintains genetic cohesion in the Pseudomonas syringae species complex.</title>
        <authorList>
            <person name="Dillon M."/>
            <person name="Thakur S."/>
            <person name="Almeida R.N.D."/>
            <person name="Weir B.S."/>
            <person name="Guttman D.S."/>
        </authorList>
    </citation>
    <scope>NUCLEOTIDE SEQUENCE [LARGE SCALE GENOMIC DNA]</scope>
    <source>
        <strain evidence="1 2">ICMP 3946</strain>
    </source>
</reference>
<proteinExistence type="predicted"/>
<gene>
    <name evidence="1" type="ORF">ALQ98_01535</name>
</gene>
<dbReference type="EMBL" id="RBNO01000065">
    <property type="protein sequence ID" value="RML25752.1"/>
    <property type="molecule type" value="Genomic_DNA"/>
</dbReference>
<dbReference type="Proteomes" id="UP000267978">
    <property type="component" value="Unassembled WGS sequence"/>
</dbReference>
<evidence type="ECO:0000313" key="2">
    <source>
        <dbReference type="Proteomes" id="UP000267978"/>
    </source>
</evidence>
<accession>A0AB74A5K9</accession>
<sequence>MSQQQAQIDALESLVIALFKELDSRTGLPLAPIINSAKAGVLDSDATGGPHEKAKAAEYLEHLEQRLIRARRS</sequence>
<comment type="caution">
    <text evidence="1">The sequence shown here is derived from an EMBL/GenBank/DDBJ whole genome shotgun (WGS) entry which is preliminary data.</text>
</comment>
<dbReference type="AlphaFoldDB" id="A0AB74A5K9"/>
<name>A0AB74A5K9_PSESX</name>
<organism evidence="1 2">
    <name type="scientific">Pseudomonas syringae pv. lapsa</name>
    <dbReference type="NCBI Taxonomy" id="199201"/>
    <lineage>
        <taxon>Bacteria</taxon>
        <taxon>Pseudomonadati</taxon>
        <taxon>Pseudomonadota</taxon>
        <taxon>Gammaproteobacteria</taxon>
        <taxon>Pseudomonadales</taxon>
        <taxon>Pseudomonadaceae</taxon>
        <taxon>Pseudomonas</taxon>
        <taxon>Pseudomonas syringae</taxon>
    </lineage>
</organism>
<dbReference type="RefSeq" id="WP_057406864.1">
    <property type="nucleotide sequence ID" value="NZ_CP013183.1"/>
</dbReference>
<evidence type="ECO:0000313" key="1">
    <source>
        <dbReference type="EMBL" id="RML25752.1"/>
    </source>
</evidence>